<sequence length="53" mass="6573">MIRRMKIHYHLMPIQRCYAYEVQNIQQISAFIKLIDWEAAYLVDYNKKIRIRS</sequence>
<dbReference type="EMBL" id="BMAQ01000033">
    <property type="protein sequence ID" value="GFR39058.1"/>
    <property type="molecule type" value="Genomic_DNA"/>
</dbReference>
<proteinExistence type="predicted"/>
<reference evidence="1" key="1">
    <citation type="submission" date="2020-08" db="EMBL/GenBank/DDBJ databases">
        <authorList>
            <person name="Uke A."/>
            <person name="Chhe C."/>
            <person name="Baramee S."/>
            <person name="Kosugi A."/>
        </authorList>
    </citation>
    <scope>NUCLEOTIDE SEQUENCE</scope>
    <source>
        <strain evidence="1">DA-C8</strain>
    </source>
</reference>
<organism evidence="1 2">
    <name type="scientific">Insulibacter thermoxylanivorax</name>
    <dbReference type="NCBI Taxonomy" id="2749268"/>
    <lineage>
        <taxon>Bacteria</taxon>
        <taxon>Bacillati</taxon>
        <taxon>Bacillota</taxon>
        <taxon>Bacilli</taxon>
        <taxon>Bacillales</taxon>
        <taxon>Paenibacillaceae</taxon>
        <taxon>Insulibacter</taxon>
    </lineage>
</organism>
<evidence type="ECO:0000313" key="1">
    <source>
        <dbReference type="EMBL" id="GFR39058.1"/>
    </source>
</evidence>
<dbReference type="Proteomes" id="UP000654993">
    <property type="component" value="Unassembled WGS sequence"/>
</dbReference>
<evidence type="ECO:0000313" key="2">
    <source>
        <dbReference type="Proteomes" id="UP000654993"/>
    </source>
</evidence>
<gene>
    <name evidence="1" type="ORF">PRECH8_23540</name>
</gene>
<protein>
    <submittedName>
        <fullName evidence="1">Uncharacterized protein</fullName>
    </submittedName>
</protein>
<accession>A0A916QGK1</accession>
<reference evidence="1" key="2">
    <citation type="journal article" date="2021" name="Data Brief">
        <title>Draft genome sequence data of the facultative, thermophilic, xylanolytic bacterium Paenibacillus sp. strain DA-C8.</title>
        <authorList>
            <person name="Chhe C."/>
            <person name="Uke A."/>
            <person name="Baramee S."/>
            <person name="Ungkulpasvich U."/>
            <person name="Tachaapaikoon C."/>
            <person name="Pason P."/>
            <person name="Waeonukul R."/>
            <person name="Ratanakhanokchai K."/>
            <person name="Kosugi A."/>
        </authorList>
    </citation>
    <scope>NUCLEOTIDE SEQUENCE</scope>
    <source>
        <strain evidence="1">DA-C8</strain>
    </source>
</reference>
<comment type="caution">
    <text evidence="1">The sequence shown here is derived from an EMBL/GenBank/DDBJ whole genome shotgun (WGS) entry which is preliminary data.</text>
</comment>
<keyword evidence="2" id="KW-1185">Reference proteome</keyword>
<dbReference type="AlphaFoldDB" id="A0A916QGK1"/>
<name>A0A916QGK1_9BACL</name>